<dbReference type="PANTHER" id="PTHR45848">
    <property type="entry name" value="DUAL SPECIFICITY PROTEIN PHOSPHATASE 12 FAMILY MEMBER"/>
    <property type="match status" value="1"/>
</dbReference>
<organism evidence="9 10">
    <name type="scientific">[Torrubiella] hemipterigena</name>
    <dbReference type="NCBI Taxonomy" id="1531966"/>
    <lineage>
        <taxon>Eukaryota</taxon>
        <taxon>Fungi</taxon>
        <taxon>Dikarya</taxon>
        <taxon>Ascomycota</taxon>
        <taxon>Pezizomycotina</taxon>
        <taxon>Sordariomycetes</taxon>
        <taxon>Hypocreomycetidae</taxon>
        <taxon>Hypocreales</taxon>
        <taxon>Clavicipitaceae</taxon>
        <taxon>Clavicipitaceae incertae sedis</taxon>
        <taxon>'Torrubiella' clade</taxon>
    </lineage>
</organism>
<dbReference type="InterPro" id="IPR016278">
    <property type="entry name" value="DUSP12"/>
</dbReference>
<dbReference type="HOGENOM" id="CLU_023312_0_0_1"/>
<feature type="compositionally biased region" description="Polar residues" evidence="6">
    <location>
        <begin position="9"/>
        <end position="22"/>
    </location>
</feature>
<dbReference type="EMBL" id="CDHN01000004">
    <property type="protein sequence ID" value="CEJ92535.1"/>
    <property type="molecule type" value="Genomic_DNA"/>
</dbReference>
<dbReference type="Pfam" id="PF00782">
    <property type="entry name" value="DSPc"/>
    <property type="match status" value="1"/>
</dbReference>
<dbReference type="GO" id="GO:0005634">
    <property type="term" value="C:nucleus"/>
    <property type="evidence" value="ECO:0007669"/>
    <property type="project" value="TreeGrafter"/>
</dbReference>
<gene>
    <name evidence="9" type="ORF">VHEMI08184</name>
</gene>
<protein>
    <recommendedName>
        <fullName evidence="2">protein-tyrosine-phosphatase</fullName>
        <ecNumber evidence="2">3.1.3.48</ecNumber>
    </recommendedName>
</protein>
<feature type="domain" description="Tyrosine specific protein phosphatases" evidence="8">
    <location>
        <begin position="110"/>
        <end position="186"/>
    </location>
</feature>
<feature type="region of interest" description="Disordered" evidence="6">
    <location>
        <begin position="350"/>
        <end position="384"/>
    </location>
</feature>
<dbReference type="SMART" id="SM00195">
    <property type="entry name" value="DSPc"/>
    <property type="match status" value="1"/>
</dbReference>
<keyword evidence="4" id="KW-0904">Protein phosphatase</keyword>
<keyword evidence="3" id="KW-0378">Hydrolase</keyword>
<dbReference type="PROSITE" id="PS50054">
    <property type="entry name" value="TYR_PHOSPHATASE_DUAL"/>
    <property type="match status" value="1"/>
</dbReference>
<feature type="active site" description="Phosphocysteine intermediate" evidence="5">
    <location>
        <position position="135"/>
    </location>
</feature>
<evidence type="ECO:0000256" key="2">
    <source>
        <dbReference type="ARBA" id="ARBA00013064"/>
    </source>
</evidence>
<name>A0A0A1TMR1_9HYPO</name>
<evidence type="ECO:0000256" key="1">
    <source>
        <dbReference type="ARBA" id="ARBA00008601"/>
    </source>
</evidence>
<comment type="similarity">
    <text evidence="1">Belongs to the protein-tyrosine phosphatase family. Non-receptor class dual specificity subfamily.</text>
</comment>
<dbReference type="Gene3D" id="3.90.190.10">
    <property type="entry name" value="Protein tyrosine phosphatase superfamily"/>
    <property type="match status" value="1"/>
</dbReference>
<dbReference type="Proteomes" id="UP000039046">
    <property type="component" value="Unassembled WGS sequence"/>
</dbReference>
<evidence type="ECO:0000259" key="8">
    <source>
        <dbReference type="PROSITE" id="PS50056"/>
    </source>
</evidence>
<reference evidence="9 10" key="1">
    <citation type="journal article" date="2015" name="Genome Announc.">
        <title>Draft Genome Sequence and Gene Annotation of the Entomopathogenic Fungus Verticillium hemipterigenum.</title>
        <authorList>
            <person name="Horn F."/>
            <person name="Habel A."/>
            <person name="Scharf D.H."/>
            <person name="Dworschak J."/>
            <person name="Brakhage A.A."/>
            <person name="Guthke R."/>
            <person name="Hertweck C."/>
            <person name="Linde J."/>
        </authorList>
    </citation>
    <scope>NUCLEOTIDE SEQUENCE [LARGE SCALE GENOMIC DNA]</scope>
</reference>
<evidence type="ECO:0000256" key="4">
    <source>
        <dbReference type="ARBA" id="ARBA00022912"/>
    </source>
</evidence>
<sequence length="384" mass="42509">MSHDHSTKLKQQLENSNLPSSDEVNENLKAAAEMAFSPITGVGGLYLGGLWALRRTDTLKKKQISSVLSMVKFDPEAVKNFNNEPWSVYGKDLQHLMIDLDDVEDADILVELPRAVRFIDEGLTNEEAGGVFVHCVAGKSRSVSAIIAYLLWKHPERFNHSPALPRKETAGDAVQAALNLIRQTRPMAEPNPGFEEQLHLWWEMGCPQDVEAQPAYQRWAYKKEVAEHLAVGQAPSRLRFEDEQEQHGSSSNADINVRCKKCRRVLTNGAFIQSHAPRDAKSPAAKAGCPHLFIEPLSWMRSELAKAELNGRLSCPNPRCGAGVGRYDWKGFKCSCGAWVTPAFSLQRAKVDEERQRSRATGTDRSAAAAAMGIRMPPGRGGNL</sequence>
<dbReference type="InterPro" id="IPR000387">
    <property type="entry name" value="Tyr_Pase_dom"/>
</dbReference>
<evidence type="ECO:0000256" key="3">
    <source>
        <dbReference type="ARBA" id="ARBA00022801"/>
    </source>
</evidence>
<dbReference type="PROSITE" id="PS50056">
    <property type="entry name" value="TYR_PHOSPHATASE_2"/>
    <property type="match status" value="1"/>
</dbReference>
<dbReference type="STRING" id="1531966.A0A0A1TMR1"/>
<dbReference type="InterPro" id="IPR020422">
    <property type="entry name" value="TYR_PHOSPHATASE_DUAL_dom"/>
</dbReference>
<keyword evidence="10" id="KW-1185">Reference proteome</keyword>
<accession>A0A0A1TMR1</accession>
<evidence type="ECO:0000313" key="10">
    <source>
        <dbReference type="Proteomes" id="UP000039046"/>
    </source>
</evidence>
<evidence type="ECO:0000256" key="6">
    <source>
        <dbReference type="SAM" id="MobiDB-lite"/>
    </source>
</evidence>
<dbReference type="InterPro" id="IPR000340">
    <property type="entry name" value="Dual-sp_phosphatase_cat-dom"/>
</dbReference>
<feature type="domain" description="Tyrosine-protein phosphatase" evidence="7">
    <location>
        <begin position="37"/>
        <end position="207"/>
    </location>
</feature>
<dbReference type="GO" id="GO:0004725">
    <property type="term" value="F:protein tyrosine phosphatase activity"/>
    <property type="evidence" value="ECO:0007669"/>
    <property type="project" value="UniProtKB-EC"/>
</dbReference>
<dbReference type="GO" id="GO:0008138">
    <property type="term" value="F:protein tyrosine/serine/threonine phosphatase activity"/>
    <property type="evidence" value="ECO:0007669"/>
    <property type="project" value="InterPro"/>
</dbReference>
<dbReference type="PANTHER" id="PTHR45848:SF4">
    <property type="entry name" value="DUAL SPECIFICITY PROTEIN PHOSPHATASE 12"/>
    <property type="match status" value="1"/>
</dbReference>
<dbReference type="SUPFAM" id="SSF52799">
    <property type="entry name" value="(Phosphotyrosine protein) phosphatases II"/>
    <property type="match status" value="1"/>
</dbReference>
<dbReference type="AlphaFoldDB" id="A0A0A1TMR1"/>
<evidence type="ECO:0000256" key="5">
    <source>
        <dbReference type="PIRSR" id="PIRSR000941-50"/>
    </source>
</evidence>
<feature type="region of interest" description="Disordered" evidence="6">
    <location>
        <begin position="1"/>
        <end position="22"/>
    </location>
</feature>
<dbReference type="InterPro" id="IPR029021">
    <property type="entry name" value="Prot-tyrosine_phosphatase-like"/>
</dbReference>
<dbReference type="EC" id="3.1.3.48" evidence="2"/>
<dbReference type="PIRSF" id="PIRSF000941">
    <property type="entry name" value="DUSP12"/>
    <property type="match status" value="1"/>
</dbReference>
<proteinExistence type="inferred from homology"/>
<evidence type="ECO:0000313" key="9">
    <source>
        <dbReference type="EMBL" id="CEJ92535.1"/>
    </source>
</evidence>
<dbReference type="OrthoDB" id="2017893at2759"/>
<evidence type="ECO:0000259" key="7">
    <source>
        <dbReference type="PROSITE" id="PS50054"/>
    </source>
</evidence>